<evidence type="ECO:0000313" key="4">
    <source>
        <dbReference type="EMBL" id="ABG84563.1"/>
    </source>
</evidence>
<accession>A0A0H2YUP8</accession>
<evidence type="ECO:0000313" key="5">
    <source>
        <dbReference type="Proteomes" id="UP000001823"/>
    </source>
</evidence>
<evidence type="ECO:0000259" key="3">
    <source>
        <dbReference type="PROSITE" id="PS51186"/>
    </source>
</evidence>
<sequence>MKIRLIEEHELNKVKSIYDNVVKEMNLRGLYNWNESYPNTEIIFKDISNKHLYGIEASGEIVAVATINDYAYDVYNDIAWQVDGPFLSFHRIAVSPSHRGKGYGRKMIDFVEEMAKEKKCNSIRISAYHKNENAVNLYKNLGYVHVGEMMSMRDIVEPFLCLEKSIM</sequence>
<dbReference type="GO" id="GO:0016747">
    <property type="term" value="F:acyltransferase activity, transferring groups other than amino-acyl groups"/>
    <property type="evidence" value="ECO:0007669"/>
    <property type="project" value="InterPro"/>
</dbReference>
<dbReference type="KEGG" id="cpf:CPF_1619"/>
<organism evidence="4 5">
    <name type="scientific">Clostridium perfringens (strain ATCC 13124 / DSM 756 / JCM 1290 / NCIMB 6125 / NCTC 8237 / Type A)</name>
    <dbReference type="NCBI Taxonomy" id="195103"/>
    <lineage>
        <taxon>Bacteria</taxon>
        <taxon>Bacillati</taxon>
        <taxon>Bacillota</taxon>
        <taxon>Clostridia</taxon>
        <taxon>Eubacteriales</taxon>
        <taxon>Clostridiaceae</taxon>
        <taxon>Clostridium</taxon>
    </lineage>
</organism>
<dbReference type="Pfam" id="PF00583">
    <property type="entry name" value="Acetyltransf_1"/>
    <property type="match status" value="1"/>
</dbReference>
<dbReference type="AlphaFoldDB" id="A0A0H2YUP8"/>
<dbReference type="STRING" id="195103.CPF_1619"/>
<evidence type="ECO:0000256" key="1">
    <source>
        <dbReference type="ARBA" id="ARBA00022679"/>
    </source>
</evidence>
<dbReference type="InterPro" id="IPR050680">
    <property type="entry name" value="YpeA/RimI_acetyltransf"/>
</dbReference>
<dbReference type="CDD" id="cd04301">
    <property type="entry name" value="NAT_SF"/>
    <property type="match status" value="1"/>
</dbReference>
<dbReference type="PROSITE" id="PS51186">
    <property type="entry name" value="GNAT"/>
    <property type="match status" value="1"/>
</dbReference>
<proteinExistence type="predicted"/>
<dbReference type="InterPro" id="IPR016181">
    <property type="entry name" value="Acyl_CoA_acyltransferase"/>
</dbReference>
<dbReference type="EMBL" id="CP000246">
    <property type="protein sequence ID" value="ABG84563.1"/>
    <property type="molecule type" value="Genomic_DNA"/>
</dbReference>
<reference evidence="4 5" key="1">
    <citation type="journal article" date="2006" name="Genome Res.">
        <title>Skewed genomic variability in strains of the toxigenic bacterial pathogen, Clostridium perfringens.</title>
        <authorList>
            <person name="Myers G.S."/>
            <person name="Rasko D.A."/>
            <person name="Cheung J.K."/>
            <person name="Ravel J."/>
            <person name="Seshadri R."/>
            <person name="Deboy R.T."/>
            <person name="Ren Q."/>
            <person name="Varga J."/>
            <person name="Awad M.M."/>
            <person name="Brinkac L.M."/>
            <person name="Daugherty S.C."/>
            <person name="Haft D.H."/>
            <person name="Dodson R.J."/>
            <person name="Madupu R."/>
            <person name="Nelson W.C."/>
            <person name="Rosovitz M.J."/>
            <person name="Sullivan S.A."/>
            <person name="Khouri H."/>
            <person name="Dimitrov G.I."/>
            <person name="Watkins K.L."/>
            <person name="Mulligan S."/>
            <person name="Benton J."/>
            <person name="Radune D."/>
            <person name="Fisher D.J."/>
            <person name="Atkins H.S."/>
            <person name="Hiscox T."/>
            <person name="Jost B.H."/>
            <person name="Billington S.J."/>
            <person name="Songer J.G."/>
            <person name="McClane B.A."/>
            <person name="Titball R.W."/>
            <person name="Rood J.I."/>
            <person name="Melville S.B."/>
            <person name="Paulsen I.T."/>
        </authorList>
    </citation>
    <scope>NUCLEOTIDE SEQUENCE [LARGE SCALE GENOMIC DNA]</scope>
    <source>
        <strain evidence="5">ATCC 13124 / DSM 756 / JCM 1290 / NCIMB 6125 / NCTC 8237 / S 107 / Type A</strain>
    </source>
</reference>
<keyword evidence="5" id="KW-1185">Reference proteome</keyword>
<dbReference type="PANTHER" id="PTHR43420">
    <property type="entry name" value="ACETYLTRANSFERASE"/>
    <property type="match status" value="1"/>
</dbReference>
<dbReference type="SUPFAM" id="SSF55729">
    <property type="entry name" value="Acyl-CoA N-acyltransferases (Nat)"/>
    <property type="match status" value="1"/>
</dbReference>
<protein>
    <submittedName>
        <fullName evidence="4">Acetyltransferase, GNAT family</fullName>
    </submittedName>
</protein>
<dbReference type="PaxDb" id="195103-CPF_1619"/>
<gene>
    <name evidence="4" type="ordered locus">CPF_1619</name>
</gene>
<dbReference type="eggNOG" id="COG0456">
    <property type="taxonomic scope" value="Bacteria"/>
</dbReference>
<dbReference type="Gene3D" id="3.40.630.30">
    <property type="match status" value="1"/>
</dbReference>
<dbReference type="GeneID" id="93002092"/>
<dbReference type="InterPro" id="IPR000182">
    <property type="entry name" value="GNAT_dom"/>
</dbReference>
<dbReference type="RefSeq" id="WP_003449110.1">
    <property type="nucleotide sequence ID" value="NC_008261.1"/>
</dbReference>
<dbReference type="PANTHER" id="PTHR43420:SF46">
    <property type="entry name" value="ACETYLTRANSFERASE"/>
    <property type="match status" value="1"/>
</dbReference>
<feature type="domain" description="N-acetyltransferase" evidence="3">
    <location>
        <begin position="1"/>
        <end position="167"/>
    </location>
</feature>
<keyword evidence="1" id="KW-0808">Transferase</keyword>
<evidence type="ECO:0000256" key="2">
    <source>
        <dbReference type="ARBA" id="ARBA00023315"/>
    </source>
</evidence>
<keyword evidence="2" id="KW-0012">Acyltransferase</keyword>
<dbReference type="Proteomes" id="UP000001823">
    <property type="component" value="Chromosome"/>
</dbReference>
<name>A0A0H2YUP8_CLOP1</name>
<dbReference type="HOGENOM" id="CLU_013985_13_2_9"/>